<sequence>MAFERIPRDANPGNKLHCAAKALVDKEKTAPLDGLDGKSSRCLNKCEENVDNMEVVMHKQNMDPEGVEISLSLFAAADTNQHADCNDKSSINNNQLLFEFRDENNSLDQVLGKIEIVHAKVPKLRNQLDQVMSKNVSKFPSSENLSFLAACDAQTSSSPSPTFLVGNGDTTSADLYLTQLNKFANMLEIRSCLQVPFQVMEKLSMFLILWKALLVYCNLLKLPATSHNL</sequence>
<gene>
    <name evidence="1" type="ORF">V6N11_031510</name>
</gene>
<proteinExistence type="predicted"/>
<keyword evidence="2" id="KW-1185">Reference proteome</keyword>
<evidence type="ECO:0000313" key="1">
    <source>
        <dbReference type="EMBL" id="KAK9030076.1"/>
    </source>
</evidence>
<protein>
    <submittedName>
        <fullName evidence="1">Uncharacterized protein</fullName>
    </submittedName>
</protein>
<dbReference type="Proteomes" id="UP001396334">
    <property type="component" value="Unassembled WGS sequence"/>
</dbReference>
<dbReference type="PANTHER" id="PTHR34057">
    <property type="entry name" value="ELONGATION FACTOR"/>
    <property type="match status" value="1"/>
</dbReference>
<evidence type="ECO:0000313" key="2">
    <source>
        <dbReference type="Proteomes" id="UP001396334"/>
    </source>
</evidence>
<comment type="caution">
    <text evidence="1">The sequence shown here is derived from an EMBL/GenBank/DDBJ whole genome shotgun (WGS) entry which is preliminary data.</text>
</comment>
<organism evidence="1 2">
    <name type="scientific">Hibiscus sabdariffa</name>
    <name type="common">roselle</name>
    <dbReference type="NCBI Taxonomy" id="183260"/>
    <lineage>
        <taxon>Eukaryota</taxon>
        <taxon>Viridiplantae</taxon>
        <taxon>Streptophyta</taxon>
        <taxon>Embryophyta</taxon>
        <taxon>Tracheophyta</taxon>
        <taxon>Spermatophyta</taxon>
        <taxon>Magnoliopsida</taxon>
        <taxon>eudicotyledons</taxon>
        <taxon>Gunneridae</taxon>
        <taxon>Pentapetalae</taxon>
        <taxon>rosids</taxon>
        <taxon>malvids</taxon>
        <taxon>Malvales</taxon>
        <taxon>Malvaceae</taxon>
        <taxon>Malvoideae</taxon>
        <taxon>Hibiscus</taxon>
    </lineage>
</organism>
<reference evidence="1 2" key="1">
    <citation type="journal article" date="2024" name="G3 (Bethesda)">
        <title>Genome assembly of Hibiscus sabdariffa L. provides insights into metabolisms of medicinal natural products.</title>
        <authorList>
            <person name="Kim T."/>
        </authorList>
    </citation>
    <scope>NUCLEOTIDE SEQUENCE [LARGE SCALE GENOMIC DNA]</scope>
    <source>
        <strain evidence="1">TK-2024</strain>
        <tissue evidence="1">Old leaves</tissue>
    </source>
</reference>
<name>A0ABR2SXV9_9ROSI</name>
<dbReference type="PANTHER" id="PTHR34057:SF1">
    <property type="entry name" value="ELONGATION FACTOR"/>
    <property type="match status" value="1"/>
</dbReference>
<dbReference type="EMBL" id="JBBPBN010000010">
    <property type="protein sequence ID" value="KAK9030076.1"/>
    <property type="molecule type" value="Genomic_DNA"/>
</dbReference>
<accession>A0ABR2SXV9</accession>